<organism evidence="2 3">
    <name type="scientific">Aegilops tauschii subsp. strangulata</name>
    <name type="common">Goatgrass</name>
    <dbReference type="NCBI Taxonomy" id="200361"/>
    <lineage>
        <taxon>Eukaryota</taxon>
        <taxon>Viridiplantae</taxon>
        <taxon>Streptophyta</taxon>
        <taxon>Embryophyta</taxon>
        <taxon>Tracheophyta</taxon>
        <taxon>Spermatophyta</taxon>
        <taxon>Magnoliopsida</taxon>
        <taxon>Liliopsida</taxon>
        <taxon>Poales</taxon>
        <taxon>Poaceae</taxon>
        <taxon>BOP clade</taxon>
        <taxon>Pooideae</taxon>
        <taxon>Triticodae</taxon>
        <taxon>Triticeae</taxon>
        <taxon>Triticinae</taxon>
        <taxon>Aegilops</taxon>
    </lineage>
</organism>
<keyword evidence="1" id="KW-0812">Transmembrane</keyword>
<evidence type="ECO:0000313" key="3">
    <source>
        <dbReference type="Proteomes" id="UP000015105"/>
    </source>
</evidence>
<evidence type="ECO:0000313" key="2">
    <source>
        <dbReference type="EnsemblPlants" id="AET2Gv20103700.1"/>
    </source>
</evidence>
<reference evidence="3" key="2">
    <citation type="journal article" date="2017" name="Nat. Plants">
        <title>The Aegilops tauschii genome reveals multiple impacts of transposons.</title>
        <authorList>
            <person name="Zhao G."/>
            <person name="Zou C."/>
            <person name="Li K."/>
            <person name="Wang K."/>
            <person name="Li T."/>
            <person name="Gao L."/>
            <person name="Zhang X."/>
            <person name="Wang H."/>
            <person name="Yang Z."/>
            <person name="Liu X."/>
            <person name="Jiang W."/>
            <person name="Mao L."/>
            <person name="Kong X."/>
            <person name="Jiao Y."/>
            <person name="Jia J."/>
        </authorList>
    </citation>
    <scope>NUCLEOTIDE SEQUENCE [LARGE SCALE GENOMIC DNA]</scope>
    <source>
        <strain evidence="3">cv. AL8/78</strain>
    </source>
</reference>
<reference evidence="2" key="5">
    <citation type="journal article" date="2021" name="G3 (Bethesda)">
        <title>Aegilops tauschii genome assembly Aet v5.0 features greater sequence contiguity and improved annotation.</title>
        <authorList>
            <person name="Wang L."/>
            <person name="Zhu T."/>
            <person name="Rodriguez J.C."/>
            <person name="Deal K.R."/>
            <person name="Dubcovsky J."/>
            <person name="McGuire P.E."/>
            <person name="Lux T."/>
            <person name="Spannagl M."/>
            <person name="Mayer K.F.X."/>
            <person name="Baldrich P."/>
            <person name="Meyers B.C."/>
            <person name="Huo N."/>
            <person name="Gu Y.Q."/>
            <person name="Zhou H."/>
            <person name="Devos K.M."/>
            <person name="Bennetzen J.L."/>
            <person name="Unver T."/>
            <person name="Budak H."/>
            <person name="Gulick P.J."/>
            <person name="Galiba G."/>
            <person name="Kalapos B."/>
            <person name="Nelson D.R."/>
            <person name="Li P."/>
            <person name="You F.M."/>
            <person name="Luo M.C."/>
            <person name="Dvorak J."/>
        </authorList>
    </citation>
    <scope>NUCLEOTIDE SEQUENCE [LARGE SCALE GENOMIC DNA]</scope>
    <source>
        <strain evidence="2">cv. AL8/78</strain>
    </source>
</reference>
<dbReference type="STRING" id="200361.A0A453AEK0"/>
<accession>A0A453AEK0</accession>
<reference evidence="3" key="1">
    <citation type="journal article" date="2014" name="Science">
        <title>Ancient hybridizations among the ancestral genomes of bread wheat.</title>
        <authorList>
            <consortium name="International Wheat Genome Sequencing Consortium,"/>
            <person name="Marcussen T."/>
            <person name="Sandve S.R."/>
            <person name="Heier L."/>
            <person name="Spannagl M."/>
            <person name="Pfeifer M."/>
            <person name="Jakobsen K.S."/>
            <person name="Wulff B.B."/>
            <person name="Steuernagel B."/>
            <person name="Mayer K.F."/>
            <person name="Olsen O.A."/>
        </authorList>
    </citation>
    <scope>NUCLEOTIDE SEQUENCE [LARGE SCALE GENOMIC DNA]</scope>
    <source>
        <strain evidence="3">cv. AL8/78</strain>
    </source>
</reference>
<evidence type="ECO:0000256" key="1">
    <source>
        <dbReference type="SAM" id="Phobius"/>
    </source>
</evidence>
<dbReference type="Proteomes" id="UP000015105">
    <property type="component" value="Chromosome 2D"/>
</dbReference>
<name>A0A453AEK0_AEGTS</name>
<keyword evidence="1" id="KW-1133">Transmembrane helix</keyword>
<feature type="transmembrane region" description="Helical" evidence="1">
    <location>
        <begin position="46"/>
        <end position="63"/>
    </location>
</feature>
<keyword evidence="3" id="KW-1185">Reference proteome</keyword>
<protein>
    <submittedName>
        <fullName evidence="2">Uncharacterized protein</fullName>
    </submittedName>
</protein>
<sequence length="107" mass="12309">QHLFFTCPVARVIWRCVGVVLGTEMCPNSYWQYFVWCHAFFPAGQKYYTVGLAAACWAIWLARNRATFGKKQIKTPFEIVFSLCSFLLYWAGLQQEEGAKELRSGAE</sequence>
<dbReference type="EnsemblPlants" id="AET2Gv20103700.1">
    <property type="protein sequence ID" value="AET2Gv20103700.1"/>
    <property type="gene ID" value="AET2Gv20103700"/>
</dbReference>
<dbReference type="AlphaFoldDB" id="A0A453AEK0"/>
<dbReference type="Gramene" id="AET2Gv20103700.1">
    <property type="protein sequence ID" value="AET2Gv20103700.1"/>
    <property type="gene ID" value="AET2Gv20103700"/>
</dbReference>
<reference evidence="2" key="3">
    <citation type="journal article" date="2017" name="Nature">
        <title>Genome sequence of the progenitor of the wheat D genome Aegilops tauschii.</title>
        <authorList>
            <person name="Luo M.C."/>
            <person name="Gu Y.Q."/>
            <person name="Puiu D."/>
            <person name="Wang H."/>
            <person name="Twardziok S.O."/>
            <person name="Deal K.R."/>
            <person name="Huo N."/>
            <person name="Zhu T."/>
            <person name="Wang L."/>
            <person name="Wang Y."/>
            <person name="McGuire P.E."/>
            <person name="Liu S."/>
            <person name="Long H."/>
            <person name="Ramasamy R.K."/>
            <person name="Rodriguez J.C."/>
            <person name="Van S.L."/>
            <person name="Yuan L."/>
            <person name="Wang Z."/>
            <person name="Xia Z."/>
            <person name="Xiao L."/>
            <person name="Anderson O.D."/>
            <person name="Ouyang S."/>
            <person name="Liang Y."/>
            <person name="Zimin A.V."/>
            <person name="Pertea G."/>
            <person name="Qi P."/>
            <person name="Bennetzen J.L."/>
            <person name="Dai X."/>
            <person name="Dawson M.W."/>
            <person name="Muller H.G."/>
            <person name="Kugler K."/>
            <person name="Rivarola-Duarte L."/>
            <person name="Spannagl M."/>
            <person name="Mayer K.F.X."/>
            <person name="Lu F.H."/>
            <person name="Bevan M.W."/>
            <person name="Leroy P."/>
            <person name="Li P."/>
            <person name="You F.M."/>
            <person name="Sun Q."/>
            <person name="Liu Z."/>
            <person name="Lyons E."/>
            <person name="Wicker T."/>
            <person name="Salzberg S.L."/>
            <person name="Devos K.M."/>
            <person name="Dvorak J."/>
        </authorList>
    </citation>
    <scope>NUCLEOTIDE SEQUENCE [LARGE SCALE GENOMIC DNA]</scope>
    <source>
        <strain evidence="2">cv. AL8/78</strain>
    </source>
</reference>
<proteinExistence type="predicted"/>
<keyword evidence="1" id="KW-0472">Membrane</keyword>
<reference evidence="2" key="4">
    <citation type="submission" date="2019-03" db="UniProtKB">
        <authorList>
            <consortium name="EnsemblPlants"/>
        </authorList>
    </citation>
    <scope>IDENTIFICATION</scope>
</reference>